<dbReference type="Proteomes" id="UP000887013">
    <property type="component" value="Unassembled WGS sequence"/>
</dbReference>
<reference evidence="1" key="1">
    <citation type="submission" date="2020-08" db="EMBL/GenBank/DDBJ databases">
        <title>Multicomponent nature underlies the extraordinary mechanical properties of spider dragline silk.</title>
        <authorList>
            <person name="Kono N."/>
            <person name="Nakamura H."/>
            <person name="Mori M."/>
            <person name="Yoshida Y."/>
            <person name="Ohtoshi R."/>
            <person name="Malay A.D."/>
            <person name="Moran D.A.P."/>
            <person name="Tomita M."/>
            <person name="Numata K."/>
            <person name="Arakawa K."/>
        </authorList>
    </citation>
    <scope>NUCLEOTIDE SEQUENCE</scope>
</reference>
<evidence type="ECO:0000313" key="1">
    <source>
        <dbReference type="EMBL" id="GFT31201.1"/>
    </source>
</evidence>
<organism evidence="1 2">
    <name type="scientific">Nephila pilipes</name>
    <name type="common">Giant wood spider</name>
    <name type="synonym">Nephila maculata</name>
    <dbReference type="NCBI Taxonomy" id="299642"/>
    <lineage>
        <taxon>Eukaryota</taxon>
        <taxon>Metazoa</taxon>
        <taxon>Ecdysozoa</taxon>
        <taxon>Arthropoda</taxon>
        <taxon>Chelicerata</taxon>
        <taxon>Arachnida</taxon>
        <taxon>Araneae</taxon>
        <taxon>Araneomorphae</taxon>
        <taxon>Entelegynae</taxon>
        <taxon>Araneoidea</taxon>
        <taxon>Nephilidae</taxon>
        <taxon>Nephila</taxon>
    </lineage>
</organism>
<dbReference type="SUPFAM" id="SSF56672">
    <property type="entry name" value="DNA/RNA polymerases"/>
    <property type="match status" value="1"/>
</dbReference>
<dbReference type="InterPro" id="IPR043502">
    <property type="entry name" value="DNA/RNA_pol_sf"/>
</dbReference>
<evidence type="ECO:0000313" key="2">
    <source>
        <dbReference type="Proteomes" id="UP000887013"/>
    </source>
</evidence>
<protein>
    <submittedName>
        <fullName evidence="1">Transposon Ty3-G Gag-Pol polyprotein</fullName>
    </submittedName>
</protein>
<dbReference type="PANTHER" id="PTHR33064:SF37">
    <property type="entry name" value="RIBONUCLEASE H"/>
    <property type="match status" value="1"/>
</dbReference>
<name>A0A8X6TPQ1_NEPPI</name>
<gene>
    <name evidence="1" type="primary">TY3B-G_815</name>
    <name evidence="1" type="ORF">NPIL_192881</name>
</gene>
<dbReference type="PANTHER" id="PTHR33064">
    <property type="entry name" value="POL PROTEIN"/>
    <property type="match status" value="1"/>
</dbReference>
<dbReference type="GO" id="GO:0071897">
    <property type="term" value="P:DNA biosynthetic process"/>
    <property type="evidence" value="ECO:0007669"/>
    <property type="project" value="UniProtKB-ARBA"/>
</dbReference>
<dbReference type="AlphaFoldDB" id="A0A8X6TPQ1"/>
<comment type="caution">
    <text evidence="1">The sequence shown here is derived from an EMBL/GenBank/DDBJ whole genome shotgun (WGS) entry which is preliminary data.</text>
</comment>
<accession>A0A8X6TPQ1</accession>
<proteinExistence type="predicted"/>
<keyword evidence="2" id="KW-1185">Reference proteome</keyword>
<sequence length="145" mass="16833">MRHDSVFSTLYFTGLDFCFIFIDNLLIASHNDDEQIYIKFLSFTSRLKDAGLIINTEKCRFSLPEDIYLGDKINALGIEPTAERIKFMKEFPQPATVGDLRKFLGIINFYRRFIPNAAKFQTVLKDHMKGSKEITKIKSIDLRNQ</sequence>
<dbReference type="EMBL" id="BMAW01012957">
    <property type="protein sequence ID" value="GFT31201.1"/>
    <property type="molecule type" value="Genomic_DNA"/>
</dbReference>
<dbReference type="InterPro" id="IPR043128">
    <property type="entry name" value="Rev_trsase/Diguanyl_cyclase"/>
</dbReference>
<dbReference type="InterPro" id="IPR051320">
    <property type="entry name" value="Viral_Replic_Matur_Polypro"/>
</dbReference>
<dbReference type="Gene3D" id="3.30.70.270">
    <property type="match status" value="2"/>
</dbReference>
<dbReference type="OrthoDB" id="6538174at2759"/>